<dbReference type="Gene3D" id="2.20.28.120">
    <property type="entry name" value="Ribosomal protein L33"/>
    <property type="match status" value="1"/>
</dbReference>
<evidence type="ECO:0000313" key="7">
    <source>
        <dbReference type="Proteomes" id="UP001227230"/>
    </source>
</evidence>
<accession>A0ABY9BWL4</accession>
<keyword evidence="2" id="KW-0689">Ribosomal protein</keyword>
<dbReference type="Pfam" id="PF00471">
    <property type="entry name" value="Ribosomal_L33"/>
    <property type="match status" value="1"/>
</dbReference>
<dbReference type="Proteomes" id="UP001227230">
    <property type="component" value="Chromosome 5"/>
</dbReference>
<feature type="region of interest" description="Disordered" evidence="5">
    <location>
        <begin position="150"/>
        <end position="210"/>
    </location>
</feature>
<evidence type="ECO:0000256" key="5">
    <source>
        <dbReference type="SAM" id="MobiDB-lite"/>
    </source>
</evidence>
<evidence type="ECO:0000256" key="2">
    <source>
        <dbReference type="ARBA" id="ARBA00022980"/>
    </source>
</evidence>
<feature type="compositionally biased region" description="Polar residues" evidence="5">
    <location>
        <begin position="200"/>
        <end position="210"/>
    </location>
</feature>
<organism evidence="6 7">
    <name type="scientific">Vitis vinifera</name>
    <name type="common">Grape</name>
    <dbReference type="NCBI Taxonomy" id="29760"/>
    <lineage>
        <taxon>Eukaryota</taxon>
        <taxon>Viridiplantae</taxon>
        <taxon>Streptophyta</taxon>
        <taxon>Embryophyta</taxon>
        <taxon>Tracheophyta</taxon>
        <taxon>Spermatophyta</taxon>
        <taxon>Magnoliopsida</taxon>
        <taxon>eudicotyledons</taxon>
        <taxon>Gunneridae</taxon>
        <taxon>Pentapetalae</taxon>
        <taxon>rosids</taxon>
        <taxon>Vitales</taxon>
        <taxon>Vitaceae</taxon>
        <taxon>Viteae</taxon>
        <taxon>Vitis</taxon>
    </lineage>
</organism>
<comment type="similarity">
    <text evidence="1">Belongs to the bacterial ribosomal protein bL33 family.</text>
</comment>
<dbReference type="PANTHER" id="PTHR15238:SF1">
    <property type="entry name" value="LARGE RIBOSOMAL SUBUNIT PROTEIN BL33M"/>
    <property type="match status" value="1"/>
</dbReference>
<dbReference type="EMBL" id="CP126652">
    <property type="protein sequence ID" value="WJZ86987.1"/>
    <property type="molecule type" value="Genomic_DNA"/>
</dbReference>
<reference evidence="6 7" key="1">
    <citation type="journal article" date="2023" name="Hortic Res">
        <title>The complete reference genome for grapevine (Vitis vinifera L.) genetics and breeding.</title>
        <authorList>
            <person name="Shi X."/>
            <person name="Cao S."/>
            <person name="Wang X."/>
            <person name="Huang S."/>
            <person name="Wang Y."/>
            <person name="Liu Z."/>
            <person name="Liu W."/>
            <person name="Leng X."/>
            <person name="Peng Y."/>
            <person name="Wang N."/>
            <person name="Wang Y."/>
            <person name="Ma Z."/>
            <person name="Xu X."/>
            <person name="Zhang F."/>
            <person name="Xue H."/>
            <person name="Zhong H."/>
            <person name="Wang Y."/>
            <person name="Zhang K."/>
            <person name="Velt A."/>
            <person name="Avia K."/>
            <person name="Holtgrawe D."/>
            <person name="Grimplet J."/>
            <person name="Matus J.T."/>
            <person name="Ware D."/>
            <person name="Wu X."/>
            <person name="Wang H."/>
            <person name="Liu C."/>
            <person name="Fang Y."/>
            <person name="Rustenholz C."/>
            <person name="Cheng Z."/>
            <person name="Xiao H."/>
            <person name="Zhou Y."/>
        </authorList>
    </citation>
    <scope>NUCLEOTIDE SEQUENCE [LARGE SCALE GENOMIC DNA]</scope>
    <source>
        <strain evidence="7">cv. Pinot noir / PN40024</strain>
        <tissue evidence="6">Leaf</tissue>
    </source>
</reference>
<evidence type="ECO:0000256" key="4">
    <source>
        <dbReference type="ARBA" id="ARBA00035429"/>
    </source>
</evidence>
<dbReference type="PANTHER" id="PTHR15238">
    <property type="entry name" value="54S RIBOSOMAL PROTEIN L39, MITOCHONDRIAL"/>
    <property type="match status" value="1"/>
</dbReference>
<keyword evidence="3" id="KW-0687">Ribonucleoprotein</keyword>
<gene>
    <name evidence="6" type="ORF">VitviT2T_006396</name>
</gene>
<proteinExistence type="inferred from homology"/>
<evidence type="ECO:0000256" key="3">
    <source>
        <dbReference type="ARBA" id="ARBA00023274"/>
    </source>
</evidence>
<sequence>MGDKKKKAASIFIRLVSSAGTGFFYVKKKNPRKMLEKLEFRKYDPRSGNVFQTFPLKTLGIVGSEEEKTEQPSSDLIVEDLNDGLPGGPLPPSIIVNHAAAWAGYQSSLPRIRTRDLNPGSSPPGTICATSADAAWAGYQSSLPRIRTRDLNPGSSPPGTICASSTDGTRRTTARVKVPSSNPGEATLVSGPCGCPGPNKQMTSQQLQVD</sequence>
<dbReference type="NCBIfam" id="TIGR01023">
    <property type="entry name" value="rpmG_bact"/>
    <property type="match status" value="1"/>
</dbReference>
<protein>
    <recommendedName>
        <fullName evidence="4">50S ribosomal protein L33, chloroplastic</fullName>
    </recommendedName>
</protein>
<dbReference type="InterPro" id="IPR011332">
    <property type="entry name" value="Ribosomal_zn-bd"/>
</dbReference>
<evidence type="ECO:0000313" key="6">
    <source>
        <dbReference type="EMBL" id="WJZ86987.1"/>
    </source>
</evidence>
<evidence type="ECO:0000256" key="1">
    <source>
        <dbReference type="ARBA" id="ARBA00007596"/>
    </source>
</evidence>
<feature type="compositionally biased region" description="Polar residues" evidence="5">
    <location>
        <begin position="153"/>
        <end position="167"/>
    </location>
</feature>
<name>A0ABY9BWL4_VITVI</name>
<dbReference type="InterPro" id="IPR001705">
    <property type="entry name" value="Ribosomal_bL33"/>
</dbReference>
<dbReference type="SUPFAM" id="SSF57829">
    <property type="entry name" value="Zn-binding ribosomal proteins"/>
    <property type="match status" value="1"/>
</dbReference>
<dbReference type="InterPro" id="IPR038584">
    <property type="entry name" value="Ribosomal_bL33_sf"/>
</dbReference>
<keyword evidence="7" id="KW-1185">Reference proteome</keyword>